<sequence>MLPSVCSKSLPSNHSKASSSTEVVLQVKLPPKVQTSRSPPLLPQENGLLPPRPQSSGGAGVQTSGDQFPDPAPSTAVKGRVSVSRLLAFSVADSDDFLNE</sequence>
<evidence type="ECO:0000313" key="2">
    <source>
        <dbReference type="EMBL" id="KAI9161897.1"/>
    </source>
</evidence>
<dbReference type="EMBL" id="JAJSOW010000106">
    <property type="protein sequence ID" value="KAI9161897.1"/>
    <property type="molecule type" value="Genomic_DNA"/>
</dbReference>
<feature type="compositionally biased region" description="Polar residues" evidence="1">
    <location>
        <begin position="1"/>
        <end position="23"/>
    </location>
</feature>
<organism evidence="2 3">
    <name type="scientific">Acer negundo</name>
    <name type="common">Box elder</name>
    <dbReference type="NCBI Taxonomy" id="4023"/>
    <lineage>
        <taxon>Eukaryota</taxon>
        <taxon>Viridiplantae</taxon>
        <taxon>Streptophyta</taxon>
        <taxon>Embryophyta</taxon>
        <taxon>Tracheophyta</taxon>
        <taxon>Spermatophyta</taxon>
        <taxon>Magnoliopsida</taxon>
        <taxon>eudicotyledons</taxon>
        <taxon>Gunneridae</taxon>
        <taxon>Pentapetalae</taxon>
        <taxon>rosids</taxon>
        <taxon>malvids</taxon>
        <taxon>Sapindales</taxon>
        <taxon>Sapindaceae</taxon>
        <taxon>Hippocastanoideae</taxon>
        <taxon>Acereae</taxon>
        <taxon>Acer</taxon>
    </lineage>
</organism>
<evidence type="ECO:0000313" key="3">
    <source>
        <dbReference type="Proteomes" id="UP001064489"/>
    </source>
</evidence>
<evidence type="ECO:0000256" key="1">
    <source>
        <dbReference type="SAM" id="MobiDB-lite"/>
    </source>
</evidence>
<keyword evidence="3" id="KW-1185">Reference proteome</keyword>
<gene>
    <name evidence="2" type="ORF">LWI28_021816</name>
</gene>
<protein>
    <submittedName>
        <fullName evidence="2">Uncharacterized protein</fullName>
    </submittedName>
</protein>
<reference evidence="2" key="2">
    <citation type="submission" date="2023-02" db="EMBL/GenBank/DDBJ databases">
        <authorList>
            <person name="Swenson N.G."/>
            <person name="Wegrzyn J.L."/>
            <person name="Mcevoy S.L."/>
        </authorList>
    </citation>
    <scope>NUCLEOTIDE SEQUENCE</scope>
    <source>
        <strain evidence="2">91603</strain>
        <tissue evidence="2">Leaf</tissue>
    </source>
</reference>
<feature type="region of interest" description="Disordered" evidence="1">
    <location>
        <begin position="1"/>
        <end position="76"/>
    </location>
</feature>
<dbReference type="AlphaFoldDB" id="A0AAD5IGL5"/>
<dbReference type="Proteomes" id="UP001064489">
    <property type="component" value="Chromosome 2"/>
</dbReference>
<reference evidence="2" key="1">
    <citation type="journal article" date="2022" name="Plant J.">
        <title>Strategies of tolerance reflected in two North American maple genomes.</title>
        <authorList>
            <person name="McEvoy S.L."/>
            <person name="Sezen U.U."/>
            <person name="Trouern-Trend A."/>
            <person name="McMahon S.M."/>
            <person name="Schaberg P.G."/>
            <person name="Yang J."/>
            <person name="Wegrzyn J.L."/>
            <person name="Swenson N.G."/>
        </authorList>
    </citation>
    <scope>NUCLEOTIDE SEQUENCE</scope>
    <source>
        <strain evidence="2">91603</strain>
    </source>
</reference>
<proteinExistence type="predicted"/>
<accession>A0AAD5IGL5</accession>
<name>A0AAD5IGL5_ACENE</name>
<comment type="caution">
    <text evidence="2">The sequence shown here is derived from an EMBL/GenBank/DDBJ whole genome shotgun (WGS) entry which is preliminary data.</text>
</comment>